<evidence type="ECO:0000256" key="6">
    <source>
        <dbReference type="SAM" id="MobiDB-lite"/>
    </source>
</evidence>
<keyword evidence="8" id="KW-1185">Reference proteome</keyword>
<sequence>MATKKAGGSTRNGRDSIGKRRGLKKGNNQLVIAGNILVRQLGQKFRPGPGVARGKDGTLFATVTGVMSITQKVHRDNNLKNKRAKRRFISVTPLVQEGTA</sequence>
<dbReference type="EMBL" id="CP092900">
    <property type="protein sequence ID" value="UTC24383.1"/>
    <property type="molecule type" value="Genomic_DNA"/>
</dbReference>
<dbReference type="PANTHER" id="PTHR15893">
    <property type="entry name" value="RIBOSOMAL PROTEIN L27"/>
    <property type="match status" value="1"/>
</dbReference>
<feature type="region of interest" description="Disordered" evidence="6">
    <location>
        <begin position="1"/>
        <end position="24"/>
    </location>
</feature>
<dbReference type="Proteomes" id="UP001055955">
    <property type="component" value="Chromosome"/>
</dbReference>
<evidence type="ECO:0000256" key="2">
    <source>
        <dbReference type="ARBA" id="ARBA00022980"/>
    </source>
</evidence>
<dbReference type="InterPro" id="IPR001684">
    <property type="entry name" value="Ribosomal_bL27"/>
</dbReference>
<proteinExistence type="inferred from homology"/>
<reference evidence="7 8" key="1">
    <citation type="journal article" date="2022" name="Nat. Microbiol.">
        <title>The microbiome of a bacterivorous marine choanoflagellate contains a resource-demanding obligate bacterial associate.</title>
        <authorList>
            <person name="Needham D.M."/>
            <person name="Poirier C."/>
            <person name="Bachy C."/>
            <person name="George E.E."/>
            <person name="Wilken S."/>
            <person name="Yung C.C.M."/>
            <person name="Limardo A.J."/>
            <person name="Morando M."/>
            <person name="Sudek L."/>
            <person name="Malmstrom R.R."/>
            <person name="Keeling P.J."/>
            <person name="Santoro A.E."/>
            <person name="Worden A.Z."/>
        </authorList>
    </citation>
    <scope>NUCLEOTIDE SEQUENCE [LARGE SCALE GENOMIC DNA]</scope>
    <source>
        <strain evidence="7 8">Comchoano-1</strain>
    </source>
</reference>
<evidence type="ECO:0000256" key="3">
    <source>
        <dbReference type="ARBA" id="ARBA00023274"/>
    </source>
</evidence>
<gene>
    <name evidence="7" type="ORF">MMH89_04015</name>
</gene>
<keyword evidence="3" id="KW-0687">Ribonucleoprotein</keyword>
<dbReference type="SUPFAM" id="SSF110324">
    <property type="entry name" value="Ribosomal L27 protein-like"/>
    <property type="match status" value="1"/>
</dbReference>
<dbReference type="GO" id="GO:0005840">
    <property type="term" value="C:ribosome"/>
    <property type="evidence" value="ECO:0007669"/>
    <property type="project" value="UniProtKB-KW"/>
</dbReference>
<accession>A0ABY5DK70</accession>
<name>A0ABY5DK70_9GAMM</name>
<protein>
    <recommendedName>
        <fullName evidence="4">Large ribosomal subunit protein bL27</fullName>
    </recommendedName>
    <alternativeName>
        <fullName evidence="5">50S ribosomal protein L27</fullName>
    </alternativeName>
</protein>
<organism evidence="7 8">
    <name type="scientific">Candidatus Comchoanobacter bicostacola</name>
    <dbReference type="NCBI Taxonomy" id="2919598"/>
    <lineage>
        <taxon>Bacteria</taxon>
        <taxon>Pseudomonadati</taxon>
        <taxon>Pseudomonadota</taxon>
        <taxon>Gammaproteobacteria</taxon>
        <taxon>Candidatus Comchoanobacterales</taxon>
        <taxon>Candidatus Comchoanobacteraceae</taxon>
        <taxon>Candidatus Comchoanobacter</taxon>
    </lineage>
</organism>
<dbReference type="PRINTS" id="PR00063">
    <property type="entry name" value="RIBOSOMALL27"/>
</dbReference>
<evidence type="ECO:0000256" key="1">
    <source>
        <dbReference type="ARBA" id="ARBA00010797"/>
    </source>
</evidence>
<comment type="similarity">
    <text evidence="1">Belongs to the bacterial ribosomal protein bL27 family.</text>
</comment>
<dbReference type="RefSeq" id="WP_258568166.1">
    <property type="nucleotide sequence ID" value="NZ_CP092900.1"/>
</dbReference>
<evidence type="ECO:0000313" key="7">
    <source>
        <dbReference type="EMBL" id="UTC24383.1"/>
    </source>
</evidence>
<dbReference type="Pfam" id="PF01016">
    <property type="entry name" value="Ribosomal_L27"/>
    <property type="match status" value="1"/>
</dbReference>
<evidence type="ECO:0000313" key="8">
    <source>
        <dbReference type="Proteomes" id="UP001055955"/>
    </source>
</evidence>
<evidence type="ECO:0000256" key="5">
    <source>
        <dbReference type="ARBA" id="ARBA00035477"/>
    </source>
</evidence>
<keyword evidence="2 7" id="KW-0689">Ribosomal protein</keyword>
<dbReference type="PANTHER" id="PTHR15893:SF0">
    <property type="entry name" value="LARGE RIBOSOMAL SUBUNIT PROTEIN BL27M"/>
    <property type="match status" value="1"/>
</dbReference>
<evidence type="ECO:0000256" key="4">
    <source>
        <dbReference type="ARBA" id="ARBA00035175"/>
    </source>
</evidence>
<dbReference type="Gene3D" id="2.40.50.100">
    <property type="match status" value="1"/>
</dbReference>